<comment type="caution">
    <text evidence="1">The sequence shown here is derived from an EMBL/GenBank/DDBJ whole genome shotgun (WGS) entry which is preliminary data.</text>
</comment>
<gene>
    <name evidence="1" type="ORF">HanXRQr2_Chr16g0725631</name>
</gene>
<proteinExistence type="predicted"/>
<reference evidence="1" key="2">
    <citation type="submission" date="2020-06" db="EMBL/GenBank/DDBJ databases">
        <title>Helianthus annuus Genome sequencing and assembly Release 2.</title>
        <authorList>
            <person name="Gouzy J."/>
            <person name="Langlade N."/>
            <person name="Munos S."/>
        </authorList>
    </citation>
    <scope>NUCLEOTIDE SEQUENCE</scope>
    <source>
        <tissue evidence="1">Leaves</tissue>
    </source>
</reference>
<protein>
    <submittedName>
        <fullName evidence="1">Uncharacterized protein</fullName>
    </submittedName>
</protein>
<dbReference type="Gramene" id="mRNA:HanXRQr2_Chr16g0725631">
    <property type="protein sequence ID" value="CDS:HanXRQr2_Chr16g0725631.1"/>
    <property type="gene ID" value="HanXRQr2_Chr16g0725631"/>
</dbReference>
<dbReference type="AlphaFoldDB" id="A0A9K3DMR1"/>
<sequence>MTNGPAATHASYATRFLKYTSVFTSSSTTGRYNVTVLTSKLMSDIPPLTGEKRIPALAISVTDGIVISSIFGVFDSPLSSFDFSCPSSPRKFLNICSMGSFKSFSIGRLDMILQGSLVTKMTGLPKIILLEILIIPAFDLERIFHM</sequence>
<accession>A0A9K3DMR1</accession>
<keyword evidence="2" id="KW-1185">Reference proteome</keyword>
<evidence type="ECO:0000313" key="1">
    <source>
        <dbReference type="EMBL" id="KAF5758116.1"/>
    </source>
</evidence>
<evidence type="ECO:0000313" key="2">
    <source>
        <dbReference type="Proteomes" id="UP000215914"/>
    </source>
</evidence>
<dbReference type="Proteomes" id="UP000215914">
    <property type="component" value="Unassembled WGS sequence"/>
</dbReference>
<name>A0A9K3DMR1_HELAN</name>
<reference evidence="1" key="1">
    <citation type="journal article" date="2017" name="Nature">
        <title>The sunflower genome provides insights into oil metabolism, flowering and Asterid evolution.</title>
        <authorList>
            <person name="Badouin H."/>
            <person name="Gouzy J."/>
            <person name="Grassa C.J."/>
            <person name="Murat F."/>
            <person name="Staton S.E."/>
            <person name="Cottret L."/>
            <person name="Lelandais-Briere C."/>
            <person name="Owens G.L."/>
            <person name="Carrere S."/>
            <person name="Mayjonade B."/>
            <person name="Legrand L."/>
            <person name="Gill N."/>
            <person name="Kane N.C."/>
            <person name="Bowers J.E."/>
            <person name="Hubner S."/>
            <person name="Bellec A."/>
            <person name="Berard A."/>
            <person name="Berges H."/>
            <person name="Blanchet N."/>
            <person name="Boniface M.C."/>
            <person name="Brunel D."/>
            <person name="Catrice O."/>
            <person name="Chaidir N."/>
            <person name="Claudel C."/>
            <person name="Donnadieu C."/>
            <person name="Faraut T."/>
            <person name="Fievet G."/>
            <person name="Helmstetter N."/>
            <person name="King M."/>
            <person name="Knapp S.J."/>
            <person name="Lai Z."/>
            <person name="Le Paslier M.C."/>
            <person name="Lippi Y."/>
            <person name="Lorenzon L."/>
            <person name="Mandel J.R."/>
            <person name="Marage G."/>
            <person name="Marchand G."/>
            <person name="Marquand E."/>
            <person name="Bret-Mestries E."/>
            <person name="Morien E."/>
            <person name="Nambeesan S."/>
            <person name="Nguyen T."/>
            <person name="Pegot-Espagnet P."/>
            <person name="Pouilly N."/>
            <person name="Raftis F."/>
            <person name="Sallet E."/>
            <person name="Schiex T."/>
            <person name="Thomas J."/>
            <person name="Vandecasteele C."/>
            <person name="Vares D."/>
            <person name="Vear F."/>
            <person name="Vautrin S."/>
            <person name="Crespi M."/>
            <person name="Mangin B."/>
            <person name="Burke J.M."/>
            <person name="Salse J."/>
            <person name="Munos S."/>
            <person name="Vincourt P."/>
            <person name="Rieseberg L.H."/>
            <person name="Langlade N.B."/>
        </authorList>
    </citation>
    <scope>NUCLEOTIDE SEQUENCE</scope>
    <source>
        <tissue evidence="1">Leaves</tissue>
    </source>
</reference>
<dbReference type="EMBL" id="MNCJ02000331">
    <property type="protein sequence ID" value="KAF5758116.1"/>
    <property type="molecule type" value="Genomic_DNA"/>
</dbReference>
<organism evidence="1 2">
    <name type="scientific">Helianthus annuus</name>
    <name type="common">Common sunflower</name>
    <dbReference type="NCBI Taxonomy" id="4232"/>
    <lineage>
        <taxon>Eukaryota</taxon>
        <taxon>Viridiplantae</taxon>
        <taxon>Streptophyta</taxon>
        <taxon>Embryophyta</taxon>
        <taxon>Tracheophyta</taxon>
        <taxon>Spermatophyta</taxon>
        <taxon>Magnoliopsida</taxon>
        <taxon>eudicotyledons</taxon>
        <taxon>Gunneridae</taxon>
        <taxon>Pentapetalae</taxon>
        <taxon>asterids</taxon>
        <taxon>campanulids</taxon>
        <taxon>Asterales</taxon>
        <taxon>Asteraceae</taxon>
        <taxon>Asteroideae</taxon>
        <taxon>Heliantheae alliance</taxon>
        <taxon>Heliantheae</taxon>
        <taxon>Helianthus</taxon>
    </lineage>
</organism>